<dbReference type="SUPFAM" id="SSF46689">
    <property type="entry name" value="Homeodomain-like"/>
    <property type="match status" value="1"/>
</dbReference>
<dbReference type="InterPro" id="IPR027417">
    <property type="entry name" value="P-loop_NTPase"/>
</dbReference>
<keyword evidence="2" id="KW-0067">ATP-binding</keyword>
<evidence type="ECO:0000313" key="8">
    <source>
        <dbReference type="Proteomes" id="UP001523262"/>
    </source>
</evidence>
<dbReference type="InterPro" id="IPR002197">
    <property type="entry name" value="HTH_Fis"/>
</dbReference>
<dbReference type="Gene3D" id="3.40.50.300">
    <property type="entry name" value="P-loop containing nucleotide triphosphate hydrolases"/>
    <property type="match status" value="1"/>
</dbReference>
<dbReference type="Proteomes" id="UP001523262">
    <property type="component" value="Unassembled WGS sequence"/>
</dbReference>
<dbReference type="InterPro" id="IPR029016">
    <property type="entry name" value="GAF-like_dom_sf"/>
</dbReference>
<dbReference type="Pfam" id="PF00158">
    <property type="entry name" value="Sigma54_activat"/>
    <property type="match status" value="1"/>
</dbReference>
<dbReference type="SUPFAM" id="SSF52540">
    <property type="entry name" value="P-loop containing nucleoside triphosphate hydrolases"/>
    <property type="match status" value="1"/>
</dbReference>
<keyword evidence="3" id="KW-0805">Transcription regulation</keyword>
<keyword evidence="1" id="KW-0547">Nucleotide-binding</keyword>
<dbReference type="PANTHER" id="PTHR32071:SF57">
    <property type="entry name" value="C4-DICARBOXYLATE TRANSPORT TRANSCRIPTIONAL REGULATORY PROTEIN DCTD"/>
    <property type="match status" value="1"/>
</dbReference>
<keyword evidence="4" id="KW-0238">DNA-binding</keyword>
<evidence type="ECO:0000256" key="5">
    <source>
        <dbReference type="ARBA" id="ARBA00023163"/>
    </source>
</evidence>
<keyword evidence="8" id="KW-1185">Reference proteome</keyword>
<organism evidence="7 8">
    <name type="scientific">Neobacillus pocheonensis</name>
    <dbReference type="NCBI Taxonomy" id="363869"/>
    <lineage>
        <taxon>Bacteria</taxon>
        <taxon>Bacillati</taxon>
        <taxon>Bacillota</taxon>
        <taxon>Bacilli</taxon>
        <taxon>Bacillales</taxon>
        <taxon>Bacillaceae</taxon>
        <taxon>Neobacillus</taxon>
    </lineage>
</organism>
<feature type="domain" description="Sigma-54 factor interaction" evidence="6">
    <location>
        <begin position="325"/>
        <end position="555"/>
    </location>
</feature>
<dbReference type="EMBL" id="JAMQCR010000003">
    <property type="protein sequence ID" value="MCM2535442.1"/>
    <property type="molecule type" value="Genomic_DNA"/>
</dbReference>
<gene>
    <name evidence="7" type="ORF">NDK43_27775</name>
</gene>
<dbReference type="InterPro" id="IPR009057">
    <property type="entry name" value="Homeodomain-like_sf"/>
</dbReference>
<dbReference type="PROSITE" id="PS00676">
    <property type="entry name" value="SIGMA54_INTERACT_2"/>
    <property type="match status" value="1"/>
</dbReference>
<evidence type="ECO:0000256" key="4">
    <source>
        <dbReference type="ARBA" id="ARBA00023125"/>
    </source>
</evidence>
<dbReference type="PROSITE" id="PS00688">
    <property type="entry name" value="SIGMA54_INTERACT_3"/>
    <property type="match status" value="1"/>
</dbReference>
<evidence type="ECO:0000256" key="1">
    <source>
        <dbReference type="ARBA" id="ARBA00022741"/>
    </source>
</evidence>
<dbReference type="Gene3D" id="3.30.450.40">
    <property type="match status" value="1"/>
</dbReference>
<dbReference type="Gene3D" id="1.10.10.60">
    <property type="entry name" value="Homeodomain-like"/>
    <property type="match status" value="1"/>
</dbReference>
<dbReference type="Pfam" id="PF25601">
    <property type="entry name" value="AAA_lid_14"/>
    <property type="match status" value="1"/>
</dbReference>
<dbReference type="InterPro" id="IPR025943">
    <property type="entry name" value="Sigma_54_int_dom_ATP-bd_2"/>
</dbReference>
<dbReference type="CDD" id="cd00009">
    <property type="entry name" value="AAA"/>
    <property type="match status" value="1"/>
</dbReference>
<dbReference type="PROSITE" id="PS00675">
    <property type="entry name" value="SIGMA54_INTERACT_1"/>
    <property type="match status" value="1"/>
</dbReference>
<dbReference type="SMART" id="SM00382">
    <property type="entry name" value="AAA"/>
    <property type="match status" value="1"/>
</dbReference>
<accession>A0ABT0WGI5</accession>
<keyword evidence="5" id="KW-0804">Transcription</keyword>
<reference evidence="7 8" key="1">
    <citation type="submission" date="2022-06" db="EMBL/GenBank/DDBJ databases">
        <authorList>
            <person name="Jeon C.O."/>
        </authorList>
    </citation>
    <scope>NUCLEOTIDE SEQUENCE [LARGE SCALE GENOMIC DNA]</scope>
    <source>
        <strain evidence="7 8">KCTC 13943</strain>
    </source>
</reference>
<dbReference type="PRINTS" id="PR01590">
    <property type="entry name" value="HTHFIS"/>
</dbReference>
<evidence type="ECO:0000256" key="3">
    <source>
        <dbReference type="ARBA" id="ARBA00023015"/>
    </source>
</evidence>
<dbReference type="InterPro" id="IPR025944">
    <property type="entry name" value="Sigma_54_int_dom_CS"/>
</dbReference>
<comment type="caution">
    <text evidence="7">The sequence shown here is derived from an EMBL/GenBank/DDBJ whole genome shotgun (WGS) entry which is preliminary data.</text>
</comment>
<evidence type="ECO:0000313" key="7">
    <source>
        <dbReference type="EMBL" id="MCM2535442.1"/>
    </source>
</evidence>
<name>A0ABT0WGI5_9BACI</name>
<dbReference type="PANTHER" id="PTHR32071">
    <property type="entry name" value="TRANSCRIPTIONAL REGULATORY PROTEIN"/>
    <property type="match status" value="1"/>
</dbReference>
<evidence type="ECO:0000259" key="6">
    <source>
        <dbReference type="PROSITE" id="PS50045"/>
    </source>
</evidence>
<dbReference type="PROSITE" id="PS50045">
    <property type="entry name" value="SIGMA54_INTERACT_4"/>
    <property type="match status" value="1"/>
</dbReference>
<dbReference type="Gene3D" id="1.10.8.60">
    <property type="match status" value="1"/>
</dbReference>
<proteinExistence type="predicted"/>
<dbReference type="InterPro" id="IPR003593">
    <property type="entry name" value="AAA+_ATPase"/>
</dbReference>
<protein>
    <submittedName>
        <fullName evidence="7">Sigma-54-dependent Fis family transcriptional regulator</fullName>
    </submittedName>
</protein>
<sequence>MIMADENWTQFVLEGSTNINVRKEILDSWNRCKQLGVSYEKEEIFSHIKQSDFVSRQQKNFDLINAAVPIMEEFCKRLKGGGYLLLLADADGYLLEVMGDHKSQKLADRCGICPGARWTEENVGSTGLSIALRTRTAMATSGIEHYCLALRGWDCSACPIFVDGVYIGTFDICRIGPKNDLKELYTLAGAGARAVTERYQFNKTKIKEQVLSSVLTDYVHKLNEKTGIISFDKNGIELFKNKPAQDFLMLFEKNKFDLKSKEKKIFSSFDNGSVLNEIEVDGKKFAIDSEVILSNDKQLATVIFIHPKTKLILPNTIVNPDYFAFNTKNAAFEKTIQMAVKVSKSDASILIQGESGVGKDYMARFIHNQSKRRDYPYTAINCAALPRELISTELFGYEGGAFTGAKLKGNQGKIEASNKGTIFLDEIADLPLDLQATLLRTLEEKQVIRVGGTTPIPVNVRFLAATNKNMKELVEKGEFREDLYYRLNVFNIKIPSLRERMEDLESIFNTMLSKACEKVQREKISLTAKAISLFQQHTWPGNLRELRNVIERIVYLHDEDTFDSFHAHEFLRADQSAEKTSEREYITYILHKTNGNRTEAAKEMGISRSALYRKIQKYSIE</sequence>
<dbReference type="InterPro" id="IPR058031">
    <property type="entry name" value="AAA_lid_NorR"/>
</dbReference>
<dbReference type="InterPro" id="IPR002078">
    <property type="entry name" value="Sigma_54_int"/>
</dbReference>
<dbReference type="InterPro" id="IPR025662">
    <property type="entry name" value="Sigma_54_int_dom_ATP-bd_1"/>
</dbReference>
<evidence type="ECO:0000256" key="2">
    <source>
        <dbReference type="ARBA" id="ARBA00022840"/>
    </source>
</evidence>